<comment type="caution">
    <text evidence="1">The sequence shown here is derived from an EMBL/GenBank/DDBJ whole genome shotgun (WGS) entry which is preliminary data.</text>
</comment>
<dbReference type="Proteomes" id="UP000187203">
    <property type="component" value="Unassembled WGS sequence"/>
</dbReference>
<protein>
    <submittedName>
        <fullName evidence="1">Uncharacterized protein</fullName>
    </submittedName>
</protein>
<sequence>MPGRRERRLGFDRRKKMVAMGGAAIEEEEERELAALDMECSG</sequence>
<organism evidence="1 2">
    <name type="scientific">Corchorus olitorius</name>
    <dbReference type="NCBI Taxonomy" id="93759"/>
    <lineage>
        <taxon>Eukaryota</taxon>
        <taxon>Viridiplantae</taxon>
        <taxon>Streptophyta</taxon>
        <taxon>Embryophyta</taxon>
        <taxon>Tracheophyta</taxon>
        <taxon>Spermatophyta</taxon>
        <taxon>Magnoliopsida</taxon>
        <taxon>eudicotyledons</taxon>
        <taxon>Gunneridae</taxon>
        <taxon>Pentapetalae</taxon>
        <taxon>rosids</taxon>
        <taxon>malvids</taxon>
        <taxon>Malvales</taxon>
        <taxon>Malvaceae</taxon>
        <taxon>Grewioideae</taxon>
        <taxon>Apeibeae</taxon>
        <taxon>Corchorus</taxon>
    </lineage>
</organism>
<proteinExistence type="predicted"/>
<dbReference type="AlphaFoldDB" id="A0A1R3FX32"/>
<keyword evidence="2" id="KW-1185">Reference proteome</keyword>
<evidence type="ECO:0000313" key="2">
    <source>
        <dbReference type="Proteomes" id="UP000187203"/>
    </source>
</evidence>
<dbReference type="EMBL" id="AWUE01024565">
    <property type="protein sequence ID" value="OMO50411.1"/>
    <property type="molecule type" value="Genomic_DNA"/>
</dbReference>
<name>A0A1R3FX32_9ROSI</name>
<gene>
    <name evidence="1" type="ORF">COLO4_38086</name>
</gene>
<evidence type="ECO:0000313" key="1">
    <source>
        <dbReference type="EMBL" id="OMO50411.1"/>
    </source>
</evidence>
<reference evidence="2" key="1">
    <citation type="submission" date="2013-09" db="EMBL/GenBank/DDBJ databases">
        <title>Corchorus olitorius genome sequencing.</title>
        <authorList>
            <person name="Alam M."/>
            <person name="Haque M.S."/>
            <person name="Islam M.S."/>
            <person name="Emdad E.M."/>
            <person name="Islam M.M."/>
            <person name="Ahmed B."/>
            <person name="Halim A."/>
            <person name="Hossen Q.M.M."/>
            <person name="Hossain M.Z."/>
            <person name="Ahmed R."/>
            <person name="Khan M.M."/>
            <person name="Islam R."/>
            <person name="Rashid M.M."/>
            <person name="Khan S.A."/>
            <person name="Rahman M.S."/>
            <person name="Alam M."/>
            <person name="Yahiya A.S."/>
            <person name="Khan M.S."/>
            <person name="Azam M.S."/>
            <person name="Haque T."/>
            <person name="Lashkar M.Z.H."/>
            <person name="Akhand A.I."/>
            <person name="Morshed G."/>
            <person name="Roy S."/>
            <person name="Uddin K.S."/>
            <person name="Rabeya T."/>
            <person name="Hossain A.S."/>
            <person name="Chowdhury A."/>
            <person name="Snigdha A.R."/>
            <person name="Mortoza M.S."/>
            <person name="Matin S.A."/>
            <person name="Hoque S.M.E."/>
            <person name="Islam M.K."/>
            <person name="Roy D.K."/>
            <person name="Haider R."/>
            <person name="Moosa M.M."/>
            <person name="Elias S.M."/>
            <person name="Hasan A.M."/>
            <person name="Jahan S."/>
            <person name="Shafiuddin M."/>
            <person name="Mahmood N."/>
            <person name="Shommy N.S."/>
        </authorList>
    </citation>
    <scope>NUCLEOTIDE SEQUENCE [LARGE SCALE GENOMIC DNA]</scope>
    <source>
        <strain evidence="2">cv. O-4</strain>
    </source>
</reference>
<accession>A0A1R3FX32</accession>